<sequence>MGNGLSRKKKLVKVMKLDGTTIKLKSPARAGQVLQDYPGYNLLDSDDVTRSGVRARPLDQDADLKPGKLYFLVQLPRLPLTQAADPRSPAGRAWSGALRVSAKERLESLKLSRRTMSDVSSVARRTSSAVAVDEAADGVVRLKMRLPKSKVEKLMKESRSPTEAAEKITELCIVGDGGAAAAEPAISAVTNGRKENSNQSFTPFSSKKLLDSKTASFDQVDYFLGMKETE</sequence>
<dbReference type="PANTHER" id="PTHR33148">
    <property type="entry name" value="PLASTID MOVEMENT IMPAIRED PROTEIN-RELATED"/>
    <property type="match status" value="1"/>
</dbReference>
<organism evidence="1 2">
    <name type="scientific">Zingiber officinale</name>
    <name type="common">Ginger</name>
    <name type="synonym">Amomum zingiber</name>
    <dbReference type="NCBI Taxonomy" id="94328"/>
    <lineage>
        <taxon>Eukaryota</taxon>
        <taxon>Viridiplantae</taxon>
        <taxon>Streptophyta</taxon>
        <taxon>Embryophyta</taxon>
        <taxon>Tracheophyta</taxon>
        <taxon>Spermatophyta</taxon>
        <taxon>Magnoliopsida</taxon>
        <taxon>Liliopsida</taxon>
        <taxon>Zingiberales</taxon>
        <taxon>Zingiberaceae</taxon>
        <taxon>Zingiber</taxon>
    </lineage>
</organism>
<evidence type="ECO:0000313" key="2">
    <source>
        <dbReference type="Proteomes" id="UP000734854"/>
    </source>
</evidence>
<dbReference type="PANTHER" id="PTHR33148:SF3">
    <property type="entry name" value="DUF4228 DOMAIN PROTEIN"/>
    <property type="match status" value="1"/>
</dbReference>
<dbReference type="Pfam" id="PF14009">
    <property type="entry name" value="PADRE"/>
    <property type="match status" value="1"/>
</dbReference>
<dbReference type="Proteomes" id="UP000734854">
    <property type="component" value="Unassembled WGS sequence"/>
</dbReference>
<accession>A0A8J5III9</accession>
<name>A0A8J5III9_ZINOF</name>
<comment type="caution">
    <text evidence="1">The sequence shown here is derived from an EMBL/GenBank/DDBJ whole genome shotgun (WGS) entry which is preliminary data.</text>
</comment>
<dbReference type="AlphaFoldDB" id="A0A8J5III9"/>
<dbReference type="InterPro" id="IPR025322">
    <property type="entry name" value="PADRE_dom"/>
</dbReference>
<protein>
    <recommendedName>
        <fullName evidence="3">Plastid movement impaired 2</fullName>
    </recommendedName>
</protein>
<reference evidence="1 2" key="1">
    <citation type="submission" date="2020-08" db="EMBL/GenBank/DDBJ databases">
        <title>Plant Genome Project.</title>
        <authorList>
            <person name="Zhang R.-G."/>
        </authorList>
    </citation>
    <scope>NUCLEOTIDE SEQUENCE [LARGE SCALE GENOMIC DNA]</scope>
    <source>
        <tissue evidence="1">Rhizome</tissue>
    </source>
</reference>
<dbReference type="EMBL" id="JACMSC010000002">
    <property type="protein sequence ID" value="KAG6534724.1"/>
    <property type="molecule type" value="Genomic_DNA"/>
</dbReference>
<proteinExistence type="predicted"/>
<gene>
    <name evidence="1" type="ORF">ZIOFF_008627</name>
</gene>
<keyword evidence="2" id="KW-1185">Reference proteome</keyword>
<evidence type="ECO:0008006" key="3">
    <source>
        <dbReference type="Google" id="ProtNLM"/>
    </source>
</evidence>
<evidence type="ECO:0000313" key="1">
    <source>
        <dbReference type="EMBL" id="KAG6534724.1"/>
    </source>
</evidence>